<dbReference type="PANTHER" id="PTHR30404:SF0">
    <property type="entry name" value="N-ACETYLMURAMOYL-L-ALANINE AMIDASE AMIC"/>
    <property type="match status" value="1"/>
</dbReference>
<keyword evidence="1" id="KW-0378">Hydrolase</keyword>
<dbReference type="InterPro" id="IPR050695">
    <property type="entry name" value="N-acetylmuramoyl_amidase_3"/>
</dbReference>
<dbReference type="Gene3D" id="3.40.630.40">
    <property type="entry name" value="Zn-dependent exopeptidases"/>
    <property type="match status" value="1"/>
</dbReference>
<reference evidence="3 4" key="1">
    <citation type="submission" date="2016-10" db="EMBL/GenBank/DDBJ databases">
        <authorList>
            <person name="de Groot N.N."/>
        </authorList>
    </citation>
    <scope>NUCLEOTIDE SEQUENCE [LARGE SCALE GENOMIC DNA]</scope>
    <source>
        <strain evidence="3 4">DSM 45514</strain>
    </source>
</reference>
<dbReference type="PANTHER" id="PTHR30404">
    <property type="entry name" value="N-ACETYLMURAMOYL-L-ALANINE AMIDASE"/>
    <property type="match status" value="1"/>
</dbReference>
<evidence type="ECO:0000313" key="3">
    <source>
        <dbReference type="EMBL" id="SDC31851.1"/>
    </source>
</evidence>
<dbReference type="EMBL" id="FMZA01000006">
    <property type="protein sequence ID" value="SDC31851.1"/>
    <property type="molecule type" value="Genomic_DNA"/>
</dbReference>
<dbReference type="CDD" id="cd02696">
    <property type="entry name" value="MurNAc-LAA"/>
    <property type="match status" value="1"/>
</dbReference>
<dbReference type="GO" id="GO:0009253">
    <property type="term" value="P:peptidoglycan catabolic process"/>
    <property type="evidence" value="ECO:0007669"/>
    <property type="project" value="InterPro"/>
</dbReference>
<proteinExistence type="predicted"/>
<evidence type="ECO:0000259" key="2">
    <source>
        <dbReference type="SMART" id="SM00646"/>
    </source>
</evidence>
<dbReference type="RefSeq" id="WP_176757843.1">
    <property type="nucleotide sequence ID" value="NZ_FMZA01000006.1"/>
</dbReference>
<dbReference type="SMART" id="SM00646">
    <property type="entry name" value="Ami_3"/>
    <property type="match status" value="1"/>
</dbReference>
<dbReference type="AlphaFoldDB" id="A0A1G6KM08"/>
<accession>A0A1G6KM08</accession>
<dbReference type="InterPro" id="IPR002508">
    <property type="entry name" value="MurNAc-LAA_cat"/>
</dbReference>
<dbReference type="SUPFAM" id="SSF53187">
    <property type="entry name" value="Zn-dependent exopeptidases"/>
    <property type="match status" value="1"/>
</dbReference>
<evidence type="ECO:0000313" key="4">
    <source>
        <dbReference type="Proteomes" id="UP000199387"/>
    </source>
</evidence>
<feature type="domain" description="MurNAc-LAA" evidence="2">
    <location>
        <begin position="63"/>
        <end position="180"/>
    </location>
</feature>
<gene>
    <name evidence="3" type="ORF">SAMN04488112_10645</name>
</gene>
<name>A0A1G6KM08_9BACL</name>
<dbReference type="Pfam" id="PF01520">
    <property type="entry name" value="Amidase_3"/>
    <property type="match status" value="1"/>
</dbReference>
<sequence>MVYIIFDPGHGGHDAGGSSDELEEKDVALKLSKLVNKALGPYEGVQVSLTRWDDRYLSLEQRCEFANKRNADLFISMHCNSFDDPDAHGYESYVVYGARDNNTNAARRQDVIHKHVMSLLNDHGIQDRGKKEAGYYVLRYTEMSAILFENLFITNSKENGLLKDDDFLWDLAKAYARGIADAYGLKK</sequence>
<organism evidence="3 4">
    <name type="scientific">Melghirimyces thermohalophilus</name>
    <dbReference type="NCBI Taxonomy" id="1236220"/>
    <lineage>
        <taxon>Bacteria</taxon>
        <taxon>Bacillati</taxon>
        <taxon>Bacillota</taxon>
        <taxon>Bacilli</taxon>
        <taxon>Bacillales</taxon>
        <taxon>Thermoactinomycetaceae</taxon>
        <taxon>Melghirimyces</taxon>
    </lineage>
</organism>
<protein>
    <submittedName>
        <fullName evidence="3">N-acetylmuramoyl-L-alanine amidase</fullName>
    </submittedName>
</protein>
<dbReference type="GO" id="GO:0008745">
    <property type="term" value="F:N-acetylmuramoyl-L-alanine amidase activity"/>
    <property type="evidence" value="ECO:0007669"/>
    <property type="project" value="InterPro"/>
</dbReference>
<keyword evidence="4" id="KW-1185">Reference proteome</keyword>
<dbReference type="STRING" id="1236220.SAMN04488112_10645"/>
<evidence type="ECO:0000256" key="1">
    <source>
        <dbReference type="ARBA" id="ARBA00022801"/>
    </source>
</evidence>
<dbReference type="GO" id="GO:0030288">
    <property type="term" value="C:outer membrane-bounded periplasmic space"/>
    <property type="evidence" value="ECO:0007669"/>
    <property type="project" value="TreeGrafter"/>
</dbReference>
<dbReference type="Proteomes" id="UP000199387">
    <property type="component" value="Unassembled WGS sequence"/>
</dbReference>